<gene>
    <name evidence="2" type="ORF">RE6C_03832</name>
</gene>
<feature type="region of interest" description="Disordered" evidence="1">
    <location>
        <begin position="1"/>
        <end position="24"/>
    </location>
</feature>
<dbReference type="Proteomes" id="UP000011529">
    <property type="component" value="Unassembled WGS sequence"/>
</dbReference>
<evidence type="ECO:0000256" key="1">
    <source>
        <dbReference type="SAM" id="MobiDB-lite"/>
    </source>
</evidence>
<dbReference type="AlphaFoldDB" id="M2B146"/>
<evidence type="ECO:0000313" key="3">
    <source>
        <dbReference type="Proteomes" id="UP000011529"/>
    </source>
</evidence>
<protein>
    <submittedName>
        <fullName evidence="2">Uncharacterized protein</fullName>
    </submittedName>
</protein>
<organism evidence="2 3">
    <name type="scientific">Rhodopirellula europaea 6C</name>
    <dbReference type="NCBI Taxonomy" id="1263867"/>
    <lineage>
        <taxon>Bacteria</taxon>
        <taxon>Pseudomonadati</taxon>
        <taxon>Planctomycetota</taxon>
        <taxon>Planctomycetia</taxon>
        <taxon>Pirellulales</taxon>
        <taxon>Pirellulaceae</taxon>
        <taxon>Rhodopirellula</taxon>
    </lineage>
</organism>
<reference evidence="2" key="1">
    <citation type="submission" date="2012-11" db="EMBL/GenBank/DDBJ databases">
        <title>Permanent draft genomes of Rhodopirellula europaea strain SH398 and 6C.</title>
        <authorList>
            <person name="Richter M."/>
            <person name="Richter-Heitmann T."/>
            <person name="Frank C."/>
            <person name="Harder J."/>
            <person name="Glockner F.O."/>
        </authorList>
    </citation>
    <scope>NUCLEOTIDE SEQUENCE</scope>
    <source>
        <strain evidence="2">6C</strain>
    </source>
</reference>
<sequence>MVAHYRVRKNVDGEHRRQSLHPPTNSFFAKREILAGCVINSSQKGPADTSLRPRHGCALYLGTD</sequence>
<proteinExistence type="predicted"/>
<comment type="caution">
    <text evidence="2">The sequence shown here is derived from an EMBL/GenBank/DDBJ whole genome shotgun (WGS) entry which is preliminary data.</text>
</comment>
<name>M2B146_9BACT</name>
<evidence type="ECO:0000313" key="2">
    <source>
        <dbReference type="EMBL" id="EMB15473.1"/>
    </source>
</evidence>
<dbReference type="EMBL" id="ANMO01000173">
    <property type="protein sequence ID" value="EMB15473.1"/>
    <property type="molecule type" value="Genomic_DNA"/>
</dbReference>
<accession>M2B146</accession>
<keyword evidence="3" id="KW-1185">Reference proteome</keyword>
<reference evidence="2" key="2">
    <citation type="journal article" date="2013" name="Mar. Genomics">
        <title>Expression of sulfatases in Rhodopirellula baltica and the diversity of sulfatases in the genus Rhodopirellula.</title>
        <authorList>
            <person name="Wegner C.E."/>
            <person name="Richter-Heitmann T."/>
            <person name="Klindworth A."/>
            <person name="Klockow C."/>
            <person name="Richter M."/>
            <person name="Achstetter T."/>
            <person name="Glockner F.O."/>
            <person name="Harder J."/>
        </authorList>
    </citation>
    <scope>NUCLEOTIDE SEQUENCE [LARGE SCALE GENOMIC DNA]</scope>
    <source>
        <strain evidence="2">6C</strain>
    </source>
</reference>